<protein>
    <submittedName>
        <fullName evidence="7">TM2 domain-containing protein</fullName>
    </submittedName>
</protein>
<dbReference type="RefSeq" id="WP_070975552.1">
    <property type="nucleotide sequence ID" value="NZ_JAEUWV010000008.1"/>
</dbReference>
<comment type="subcellular location">
    <subcellularLocation>
        <location evidence="1">Membrane</location>
        <topology evidence="1">Multi-pass membrane protein</topology>
    </subcellularLocation>
</comment>
<keyword evidence="8" id="KW-1185">Reference proteome</keyword>
<comment type="caution">
    <text evidence="7">The sequence shown here is derived from an EMBL/GenBank/DDBJ whole genome shotgun (WGS) entry which is preliminary data.</text>
</comment>
<evidence type="ECO:0000313" key="8">
    <source>
        <dbReference type="Proteomes" id="UP001205920"/>
    </source>
</evidence>
<evidence type="ECO:0000313" key="7">
    <source>
        <dbReference type="EMBL" id="MCO6394679.1"/>
    </source>
</evidence>
<organism evidence="7 8">
    <name type="scientific">Corynebacterium lipophilum</name>
    <dbReference type="NCBI Taxonomy" id="2804918"/>
    <lineage>
        <taxon>Bacteria</taxon>
        <taxon>Bacillati</taxon>
        <taxon>Actinomycetota</taxon>
        <taxon>Actinomycetes</taxon>
        <taxon>Mycobacteriales</taxon>
        <taxon>Corynebacteriaceae</taxon>
        <taxon>Corynebacterium</taxon>
    </lineage>
</organism>
<proteinExistence type="predicted"/>
<evidence type="ECO:0000256" key="4">
    <source>
        <dbReference type="ARBA" id="ARBA00023136"/>
    </source>
</evidence>
<name>A0AAW5HWW4_9CORY</name>
<dbReference type="InterPro" id="IPR007829">
    <property type="entry name" value="TM2"/>
</dbReference>
<accession>A0AAW5HWW4</accession>
<gene>
    <name evidence="7" type="ORF">JMN37_06775</name>
</gene>
<keyword evidence="3 5" id="KW-1133">Transmembrane helix</keyword>
<dbReference type="Pfam" id="PF05154">
    <property type="entry name" value="TM2"/>
    <property type="match status" value="1"/>
</dbReference>
<feature type="domain" description="TM2" evidence="6">
    <location>
        <begin position="84"/>
        <end position="135"/>
    </location>
</feature>
<evidence type="ECO:0000256" key="5">
    <source>
        <dbReference type="SAM" id="Phobius"/>
    </source>
</evidence>
<sequence length="172" mass="19094">MNYTTEYTIADRLELRTHMTNQQPMYDKDGLPITQPTNQFQGFGQYGQTGQFGQFGQGSPYGQPQMQQFAPAQMQSAYGYAAPQKNKFLAAALFFFLGSFGIGNFYLGQNFRGVTKVGLFLTGSLFSLIPFVGWIVSTPIFFALWVWCIIEMIMVLVGGGGYDTDANGIPLK</sequence>
<keyword evidence="2 5" id="KW-0812">Transmembrane</keyword>
<feature type="transmembrane region" description="Helical" evidence="5">
    <location>
        <begin position="119"/>
        <end position="136"/>
    </location>
</feature>
<dbReference type="AlphaFoldDB" id="A0AAW5HWW4"/>
<dbReference type="EMBL" id="JAEUWV010000008">
    <property type="protein sequence ID" value="MCO6394679.1"/>
    <property type="molecule type" value="Genomic_DNA"/>
</dbReference>
<reference evidence="7 8" key="1">
    <citation type="submission" date="2021-01" db="EMBL/GenBank/DDBJ databases">
        <title>Identification and Characterization of Corynebacterium sp.</title>
        <authorList>
            <person name="Luo Q."/>
            <person name="Qu P."/>
            <person name="Chen Q."/>
        </authorList>
    </citation>
    <scope>NUCLEOTIDE SEQUENCE [LARGE SCALE GENOMIC DNA]</scope>
    <source>
        <strain evidence="7 8">MC-18</strain>
    </source>
</reference>
<feature type="transmembrane region" description="Helical" evidence="5">
    <location>
        <begin position="88"/>
        <end position="107"/>
    </location>
</feature>
<evidence type="ECO:0000256" key="1">
    <source>
        <dbReference type="ARBA" id="ARBA00004141"/>
    </source>
</evidence>
<feature type="transmembrane region" description="Helical" evidence="5">
    <location>
        <begin position="142"/>
        <end position="162"/>
    </location>
</feature>
<evidence type="ECO:0000256" key="2">
    <source>
        <dbReference type="ARBA" id="ARBA00022692"/>
    </source>
</evidence>
<dbReference type="Proteomes" id="UP001205920">
    <property type="component" value="Unassembled WGS sequence"/>
</dbReference>
<evidence type="ECO:0000259" key="6">
    <source>
        <dbReference type="Pfam" id="PF05154"/>
    </source>
</evidence>
<evidence type="ECO:0000256" key="3">
    <source>
        <dbReference type="ARBA" id="ARBA00022989"/>
    </source>
</evidence>
<dbReference type="GO" id="GO:0016020">
    <property type="term" value="C:membrane"/>
    <property type="evidence" value="ECO:0007669"/>
    <property type="project" value="UniProtKB-SubCell"/>
</dbReference>
<keyword evidence="4 5" id="KW-0472">Membrane</keyword>